<sequence>MYIDPPCKAVSQLRPIFGDCTAKSNGRCMARINLARCSLKKLLTPLQGFYS</sequence>
<reference evidence="1 2" key="1">
    <citation type="journal article" date="2012" name="J. Bacteriol.">
        <title>Complete Genome Sequence of the Naphthalene-Degrading Pseudomonas putida Strain ND6.</title>
        <authorList>
            <person name="Li S."/>
            <person name="Zhao H."/>
            <person name="Li Y."/>
            <person name="Niu S."/>
            <person name="Cai B."/>
        </authorList>
    </citation>
    <scope>NUCLEOTIDE SEQUENCE [LARGE SCALE GENOMIC DNA]</scope>
    <source>
        <strain evidence="1 2">ND6</strain>
    </source>
</reference>
<protein>
    <submittedName>
        <fullName evidence="1">Uncharacterized protein</fullName>
    </submittedName>
</protein>
<evidence type="ECO:0000313" key="2">
    <source>
        <dbReference type="Proteomes" id="UP000005268"/>
    </source>
</evidence>
<evidence type="ECO:0000313" key="1">
    <source>
        <dbReference type="EMBL" id="AFK67916.1"/>
    </source>
</evidence>
<dbReference type="KEGG" id="ppi:YSA_02109"/>
<dbReference type="AlphaFoldDB" id="I3UQZ5"/>
<organism evidence="1 2">
    <name type="scientific">Pseudomonas putida ND6</name>
    <dbReference type="NCBI Taxonomy" id="231023"/>
    <lineage>
        <taxon>Bacteria</taxon>
        <taxon>Pseudomonadati</taxon>
        <taxon>Pseudomonadota</taxon>
        <taxon>Gammaproteobacteria</taxon>
        <taxon>Pseudomonadales</taxon>
        <taxon>Pseudomonadaceae</taxon>
        <taxon>Pseudomonas</taxon>
    </lineage>
</organism>
<dbReference type="Proteomes" id="UP000005268">
    <property type="component" value="Chromosome"/>
</dbReference>
<dbReference type="EMBL" id="CP003588">
    <property type="protein sequence ID" value="AFK67916.1"/>
    <property type="molecule type" value="Genomic_DNA"/>
</dbReference>
<accession>I3UQZ5</accession>
<gene>
    <name evidence="1" type="ORF">YSA_02109</name>
</gene>
<name>I3UQZ5_PSEPU</name>
<dbReference type="HOGENOM" id="CLU_3102803_0_0_6"/>
<proteinExistence type="predicted"/>